<accession>A0AC35GJA3</accession>
<evidence type="ECO:0000313" key="2">
    <source>
        <dbReference type="WBParaSite" id="PS1159_v2.g5995.t1"/>
    </source>
</evidence>
<evidence type="ECO:0000313" key="1">
    <source>
        <dbReference type="Proteomes" id="UP000887580"/>
    </source>
</evidence>
<name>A0AC35GJA3_9BILA</name>
<protein>
    <submittedName>
        <fullName evidence="2">Protein kinase domain-containing protein</fullName>
    </submittedName>
</protein>
<proteinExistence type="predicted"/>
<organism evidence="1 2">
    <name type="scientific">Panagrolaimus sp. PS1159</name>
    <dbReference type="NCBI Taxonomy" id="55785"/>
    <lineage>
        <taxon>Eukaryota</taxon>
        <taxon>Metazoa</taxon>
        <taxon>Ecdysozoa</taxon>
        <taxon>Nematoda</taxon>
        <taxon>Chromadorea</taxon>
        <taxon>Rhabditida</taxon>
        <taxon>Tylenchina</taxon>
        <taxon>Panagrolaimomorpha</taxon>
        <taxon>Panagrolaimoidea</taxon>
        <taxon>Panagrolaimidae</taxon>
        <taxon>Panagrolaimus</taxon>
    </lineage>
</organism>
<sequence>MVDIAHIYNIQALKEVCKEYLTKNELAHDNIYPVGAAQVSPKKNPTLQPQQIPHGLPKMCSDTAPLYLSPGQMLNGKFRMIGSGGFGQIYKATDEFLRVPVAIKVIPADHEPEQMVLEKEVLLSLQFKDHIPLMVACGTFNGLMYIVMVILGPNLDELRREFGSFTVSTVLRIGQQAIAGLKAVHDVGYLHRDVKPSNMCIGNEGDYGTIFIIDFGMTRQYRDQSGEIRKERAYAGFRGTMKYVSLTVHDRKEQGPGDDFISLLYTLIELCEGSLPWKYLTTEDKIAQKKRITTFEDMCKLFPLSFKPFYQHLEQLKYPQLPDYNLLTQCLQKALPSNISNESPFDWEI</sequence>
<reference evidence="2" key="1">
    <citation type="submission" date="2022-11" db="UniProtKB">
        <authorList>
            <consortium name="WormBaseParasite"/>
        </authorList>
    </citation>
    <scope>IDENTIFICATION</scope>
</reference>
<dbReference type="Proteomes" id="UP000887580">
    <property type="component" value="Unplaced"/>
</dbReference>
<dbReference type="WBParaSite" id="PS1159_v2.g5995.t1">
    <property type="protein sequence ID" value="PS1159_v2.g5995.t1"/>
    <property type="gene ID" value="PS1159_v2.g5995"/>
</dbReference>